<keyword evidence="8" id="KW-0676">Redox-active center</keyword>
<evidence type="ECO:0000313" key="15">
    <source>
        <dbReference type="EMBL" id="GLW66151.1"/>
    </source>
</evidence>
<dbReference type="GO" id="GO:0005737">
    <property type="term" value="C:cytoplasm"/>
    <property type="evidence" value="ECO:0007669"/>
    <property type="project" value="TreeGrafter"/>
</dbReference>
<dbReference type="InterPro" id="IPR050924">
    <property type="entry name" value="Peroxiredoxin_BCP/PrxQ"/>
</dbReference>
<dbReference type="GO" id="GO:0008379">
    <property type="term" value="F:thioredoxin peroxidase activity"/>
    <property type="evidence" value="ECO:0007669"/>
    <property type="project" value="TreeGrafter"/>
</dbReference>
<accession>A0A9W6UVZ3</accession>
<dbReference type="PANTHER" id="PTHR42801:SF8">
    <property type="entry name" value="PEROXIREDOXIN RV1608C-RELATED"/>
    <property type="match status" value="1"/>
</dbReference>
<gene>
    <name evidence="15" type="ORF">Arub01_43950</name>
</gene>
<dbReference type="CDD" id="cd03017">
    <property type="entry name" value="PRX_BCP"/>
    <property type="match status" value="1"/>
</dbReference>
<evidence type="ECO:0000256" key="10">
    <source>
        <dbReference type="ARBA" id="ARBA00038489"/>
    </source>
</evidence>
<name>A0A9W6UVZ3_9ACTN</name>
<protein>
    <recommendedName>
        <fullName evidence="3">thioredoxin-dependent peroxiredoxin</fullName>
        <ecNumber evidence="3">1.11.1.24</ecNumber>
    </recommendedName>
    <alternativeName>
        <fullName evidence="11">Bacterioferritin comigratory protein</fullName>
    </alternativeName>
    <alternativeName>
        <fullName evidence="9">Thioredoxin peroxidase</fullName>
    </alternativeName>
</protein>
<comment type="catalytic activity">
    <reaction evidence="12">
        <text>a hydroperoxide + [thioredoxin]-dithiol = an alcohol + [thioredoxin]-disulfide + H2O</text>
        <dbReference type="Rhea" id="RHEA:62620"/>
        <dbReference type="Rhea" id="RHEA-COMP:10698"/>
        <dbReference type="Rhea" id="RHEA-COMP:10700"/>
        <dbReference type="ChEBI" id="CHEBI:15377"/>
        <dbReference type="ChEBI" id="CHEBI:29950"/>
        <dbReference type="ChEBI" id="CHEBI:30879"/>
        <dbReference type="ChEBI" id="CHEBI:35924"/>
        <dbReference type="ChEBI" id="CHEBI:50058"/>
        <dbReference type="EC" id="1.11.1.24"/>
    </reaction>
</comment>
<evidence type="ECO:0000256" key="12">
    <source>
        <dbReference type="ARBA" id="ARBA00049091"/>
    </source>
</evidence>
<comment type="subunit">
    <text evidence="2">Monomer.</text>
</comment>
<evidence type="ECO:0000256" key="2">
    <source>
        <dbReference type="ARBA" id="ARBA00011245"/>
    </source>
</evidence>
<dbReference type="InterPro" id="IPR036249">
    <property type="entry name" value="Thioredoxin-like_sf"/>
</dbReference>
<comment type="function">
    <text evidence="1">Thiol-specific peroxidase that catalyzes the reduction of hydrogen peroxide and organic hydroperoxides to water and alcohols, respectively. Plays a role in cell protection against oxidative stress by detoxifying peroxides and as sensor of hydrogen peroxide-mediated signaling events.</text>
</comment>
<evidence type="ECO:0000256" key="7">
    <source>
        <dbReference type="ARBA" id="ARBA00023157"/>
    </source>
</evidence>
<proteinExistence type="inferred from homology"/>
<evidence type="ECO:0000256" key="11">
    <source>
        <dbReference type="ARBA" id="ARBA00041373"/>
    </source>
</evidence>
<dbReference type="EC" id="1.11.1.24" evidence="3"/>
<dbReference type="InterPro" id="IPR000866">
    <property type="entry name" value="AhpC/TSA"/>
</dbReference>
<sequence>MNVGDVVDDFELPDETGRLRSLSGLLADGPVVLFFYPAAMTAGCTAEACRFRDVAAEFAALGAQPVGISGDPVDKQKAFADKHSLGYPLLSDADGTVRTRFGVKRGALALTPTKRQTFVIDTDRRILEIVKSEIRMNVHADRALDALRRRAASA</sequence>
<dbReference type="GO" id="GO:0045454">
    <property type="term" value="P:cell redox homeostasis"/>
    <property type="evidence" value="ECO:0007669"/>
    <property type="project" value="TreeGrafter"/>
</dbReference>
<dbReference type="AlphaFoldDB" id="A0A9W6UVZ3"/>
<dbReference type="PROSITE" id="PS51352">
    <property type="entry name" value="THIOREDOXIN_2"/>
    <property type="match status" value="1"/>
</dbReference>
<evidence type="ECO:0000259" key="14">
    <source>
        <dbReference type="PROSITE" id="PS51352"/>
    </source>
</evidence>
<organism evidence="15 16">
    <name type="scientific">Actinomadura rubrobrunea</name>
    <dbReference type="NCBI Taxonomy" id="115335"/>
    <lineage>
        <taxon>Bacteria</taxon>
        <taxon>Bacillati</taxon>
        <taxon>Actinomycetota</taxon>
        <taxon>Actinomycetes</taxon>
        <taxon>Streptosporangiales</taxon>
        <taxon>Thermomonosporaceae</taxon>
        <taxon>Actinomadura</taxon>
    </lineage>
</organism>
<feature type="domain" description="Thioredoxin" evidence="14">
    <location>
        <begin position="1"/>
        <end position="154"/>
    </location>
</feature>
<evidence type="ECO:0000313" key="16">
    <source>
        <dbReference type="Proteomes" id="UP001165124"/>
    </source>
</evidence>
<dbReference type="GO" id="GO:0034599">
    <property type="term" value="P:cellular response to oxidative stress"/>
    <property type="evidence" value="ECO:0007669"/>
    <property type="project" value="TreeGrafter"/>
</dbReference>
<comment type="caution">
    <text evidence="15">The sequence shown here is derived from an EMBL/GenBank/DDBJ whole genome shotgun (WGS) entry which is preliminary data.</text>
</comment>
<keyword evidence="7" id="KW-1015">Disulfide bond</keyword>
<evidence type="ECO:0000256" key="9">
    <source>
        <dbReference type="ARBA" id="ARBA00032824"/>
    </source>
</evidence>
<evidence type="ECO:0000256" key="1">
    <source>
        <dbReference type="ARBA" id="ARBA00003330"/>
    </source>
</evidence>
<dbReference type="SUPFAM" id="SSF52833">
    <property type="entry name" value="Thioredoxin-like"/>
    <property type="match status" value="1"/>
</dbReference>
<keyword evidence="4" id="KW-0575">Peroxidase</keyword>
<dbReference type="EMBL" id="BSRZ01000013">
    <property type="protein sequence ID" value="GLW66151.1"/>
    <property type="molecule type" value="Genomic_DNA"/>
</dbReference>
<dbReference type="Pfam" id="PF00578">
    <property type="entry name" value="AhpC-TSA"/>
    <property type="match status" value="1"/>
</dbReference>
<dbReference type="RefSeq" id="WP_067917485.1">
    <property type="nucleotide sequence ID" value="NZ_BSRZ01000013.1"/>
</dbReference>
<evidence type="ECO:0000256" key="8">
    <source>
        <dbReference type="ARBA" id="ARBA00023284"/>
    </source>
</evidence>
<dbReference type="Gene3D" id="3.40.30.10">
    <property type="entry name" value="Glutaredoxin"/>
    <property type="match status" value="1"/>
</dbReference>
<dbReference type="PANTHER" id="PTHR42801">
    <property type="entry name" value="THIOREDOXIN-DEPENDENT PEROXIDE REDUCTASE"/>
    <property type="match status" value="1"/>
</dbReference>
<comment type="similarity">
    <text evidence="10">Belongs to the peroxiredoxin family. BCP/PrxQ subfamily.</text>
</comment>
<dbReference type="Proteomes" id="UP001165124">
    <property type="component" value="Unassembled WGS sequence"/>
</dbReference>
<evidence type="ECO:0000256" key="13">
    <source>
        <dbReference type="PIRSR" id="PIRSR000239-1"/>
    </source>
</evidence>
<reference evidence="15" key="1">
    <citation type="submission" date="2023-02" db="EMBL/GenBank/DDBJ databases">
        <title>Actinomadura rubrobrunea NBRC 14622.</title>
        <authorList>
            <person name="Ichikawa N."/>
            <person name="Sato H."/>
            <person name="Tonouchi N."/>
        </authorList>
    </citation>
    <scope>NUCLEOTIDE SEQUENCE</scope>
    <source>
        <strain evidence="15">NBRC 14622</strain>
    </source>
</reference>
<dbReference type="InterPro" id="IPR013766">
    <property type="entry name" value="Thioredoxin_domain"/>
</dbReference>
<keyword evidence="5" id="KW-0049">Antioxidant</keyword>
<evidence type="ECO:0000256" key="3">
    <source>
        <dbReference type="ARBA" id="ARBA00013017"/>
    </source>
</evidence>
<feature type="active site" description="Cysteine sulfenic acid (-SOH) intermediate; for peroxidase activity" evidence="13">
    <location>
        <position position="44"/>
    </location>
</feature>
<evidence type="ECO:0000256" key="5">
    <source>
        <dbReference type="ARBA" id="ARBA00022862"/>
    </source>
</evidence>
<evidence type="ECO:0000256" key="4">
    <source>
        <dbReference type="ARBA" id="ARBA00022559"/>
    </source>
</evidence>
<evidence type="ECO:0000256" key="6">
    <source>
        <dbReference type="ARBA" id="ARBA00023002"/>
    </source>
</evidence>
<dbReference type="InterPro" id="IPR024706">
    <property type="entry name" value="Peroxiredoxin_AhpC-typ"/>
</dbReference>
<dbReference type="PIRSF" id="PIRSF000239">
    <property type="entry name" value="AHPC"/>
    <property type="match status" value="1"/>
</dbReference>
<keyword evidence="6" id="KW-0560">Oxidoreductase</keyword>
<keyword evidence="16" id="KW-1185">Reference proteome</keyword>
<dbReference type="FunFam" id="3.40.30.10:FF:000267">
    <property type="entry name" value="Peroxidoxin bcpB"/>
    <property type="match status" value="1"/>
</dbReference>